<accession>B4MSN3</accession>
<name>B4MSN3_DROWI</name>
<dbReference type="OrthoDB" id="7870370at2759"/>
<sequence>MAKISSSSSSSISSPCGGFAQRRVAKLQAKNQAKLEQNLSQKDIDPNEQNPTISAAAAATGSSIVLTTSPAKCLLLAGLFLSLTSSSIWPLSGVFALPRHMHGRHLILPHQHHLVRDHDLSLKMAIQRYSLHQLDLEHPLREAIKTVKVNDNDNDDSVHFSFETSEIGAPVEELSKILDSLEIVRHLINSLKMPKELWRDTFTHISEKMTHNIFMATSAMGIEKCDRSGYTYNNNHANVMYAVGLEAIKLLTVVQGKYELMLESEGLLLDDV</sequence>
<dbReference type="HOGENOM" id="CLU_1429425_0_0_1"/>
<keyword evidence="2" id="KW-1185">Reference proteome</keyword>
<dbReference type="EMBL" id="CH963851">
    <property type="protein sequence ID" value="EDW75122.2"/>
    <property type="molecule type" value="Genomic_DNA"/>
</dbReference>
<reference evidence="1 2" key="1">
    <citation type="journal article" date="2007" name="Nature">
        <title>Evolution of genes and genomes on the Drosophila phylogeny.</title>
        <authorList>
            <consortium name="Drosophila 12 Genomes Consortium"/>
            <person name="Clark A.G."/>
            <person name="Eisen M.B."/>
            <person name="Smith D.R."/>
            <person name="Bergman C.M."/>
            <person name="Oliver B."/>
            <person name="Markow T.A."/>
            <person name="Kaufman T.C."/>
            <person name="Kellis M."/>
            <person name="Gelbart W."/>
            <person name="Iyer V.N."/>
            <person name="Pollard D.A."/>
            <person name="Sackton T.B."/>
            <person name="Larracuente A.M."/>
            <person name="Singh N.D."/>
            <person name="Abad J.P."/>
            <person name="Abt D.N."/>
            <person name="Adryan B."/>
            <person name="Aguade M."/>
            <person name="Akashi H."/>
            <person name="Anderson W.W."/>
            <person name="Aquadro C.F."/>
            <person name="Ardell D.H."/>
            <person name="Arguello R."/>
            <person name="Artieri C.G."/>
            <person name="Barbash D.A."/>
            <person name="Barker D."/>
            <person name="Barsanti P."/>
            <person name="Batterham P."/>
            <person name="Batzoglou S."/>
            <person name="Begun D."/>
            <person name="Bhutkar A."/>
            <person name="Blanco E."/>
            <person name="Bosak S.A."/>
            <person name="Bradley R.K."/>
            <person name="Brand A.D."/>
            <person name="Brent M.R."/>
            <person name="Brooks A.N."/>
            <person name="Brown R.H."/>
            <person name="Butlin R.K."/>
            <person name="Caggese C."/>
            <person name="Calvi B.R."/>
            <person name="Bernardo de Carvalho A."/>
            <person name="Caspi A."/>
            <person name="Castrezana S."/>
            <person name="Celniker S.E."/>
            <person name="Chang J.L."/>
            <person name="Chapple C."/>
            <person name="Chatterji S."/>
            <person name="Chinwalla A."/>
            <person name="Civetta A."/>
            <person name="Clifton S.W."/>
            <person name="Comeron J.M."/>
            <person name="Costello J.C."/>
            <person name="Coyne J.A."/>
            <person name="Daub J."/>
            <person name="David R.G."/>
            <person name="Delcher A.L."/>
            <person name="Delehaunty K."/>
            <person name="Do C.B."/>
            <person name="Ebling H."/>
            <person name="Edwards K."/>
            <person name="Eickbush T."/>
            <person name="Evans J.D."/>
            <person name="Filipski A."/>
            <person name="Findeiss S."/>
            <person name="Freyhult E."/>
            <person name="Fulton L."/>
            <person name="Fulton R."/>
            <person name="Garcia A.C."/>
            <person name="Gardiner A."/>
            <person name="Garfield D.A."/>
            <person name="Garvin B.E."/>
            <person name="Gibson G."/>
            <person name="Gilbert D."/>
            <person name="Gnerre S."/>
            <person name="Godfrey J."/>
            <person name="Good R."/>
            <person name="Gotea V."/>
            <person name="Gravely B."/>
            <person name="Greenberg A.J."/>
            <person name="Griffiths-Jones S."/>
            <person name="Gross S."/>
            <person name="Guigo R."/>
            <person name="Gustafson E.A."/>
            <person name="Haerty W."/>
            <person name="Hahn M.W."/>
            <person name="Halligan D.L."/>
            <person name="Halpern A.L."/>
            <person name="Halter G.M."/>
            <person name="Han M.V."/>
            <person name="Heger A."/>
            <person name="Hillier L."/>
            <person name="Hinrichs A.S."/>
            <person name="Holmes I."/>
            <person name="Hoskins R.A."/>
            <person name="Hubisz M.J."/>
            <person name="Hultmark D."/>
            <person name="Huntley M.A."/>
            <person name="Jaffe D.B."/>
            <person name="Jagadeeshan S."/>
            <person name="Jeck W.R."/>
            <person name="Johnson J."/>
            <person name="Jones C.D."/>
            <person name="Jordan W.C."/>
            <person name="Karpen G.H."/>
            <person name="Kataoka E."/>
            <person name="Keightley P.D."/>
            <person name="Kheradpour P."/>
            <person name="Kirkness E.F."/>
            <person name="Koerich L.B."/>
            <person name="Kristiansen K."/>
            <person name="Kudrna D."/>
            <person name="Kulathinal R.J."/>
            <person name="Kumar S."/>
            <person name="Kwok R."/>
            <person name="Lander E."/>
            <person name="Langley C.H."/>
            <person name="Lapoint R."/>
            <person name="Lazzaro B.P."/>
            <person name="Lee S.J."/>
            <person name="Levesque L."/>
            <person name="Li R."/>
            <person name="Lin C.F."/>
            <person name="Lin M.F."/>
            <person name="Lindblad-Toh K."/>
            <person name="Llopart A."/>
            <person name="Long M."/>
            <person name="Low L."/>
            <person name="Lozovsky E."/>
            <person name="Lu J."/>
            <person name="Luo M."/>
            <person name="Machado C.A."/>
            <person name="Makalowski W."/>
            <person name="Marzo M."/>
            <person name="Matsuda M."/>
            <person name="Matzkin L."/>
            <person name="McAllister B."/>
            <person name="McBride C.S."/>
            <person name="McKernan B."/>
            <person name="McKernan K."/>
            <person name="Mendez-Lago M."/>
            <person name="Minx P."/>
            <person name="Mollenhauer M.U."/>
            <person name="Montooth K."/>
            <person name="Mount S.M."/>
            <person name="Mu X."/>
            <person name="Myers E."/>
            <person name="Negre B."/>
            <person name="Newfeld S."/>
            <person name="Nielsen R."/>
            <person name="Noor M.A."/>
            <person name="O'Grady P."/>
            <person name="Pachter L."/>
            <person name="Papaceit M."/>
            <person name="Parisi M.J."/>
            <person name="Parisi M."/>
            <person name="Parts L."/>
            <person name="Pedersen J.S."/>
            <person name="Pesole G."/>
            <person name="Phillippy A.M."/>
            <person name="Ponting C.P."/>
            <person name="Pop M."/>
            <person name="Porcelli D."/>
            <person name="Powell J.R."/>
            <person name="Prohaska S."/>
            <person name="Pruitt K."/>
            <person name="Puig M."/>
            <person name="Quesneville H."/>
            <person name="Ram K.R."/>
            <person name="Rand D."/>
            <person name="Rasmussen M.D."/>
            <person name="Reed L.K."/>
            <person name="Reenan R."/>
            <person name="Reily A."/>
            <person name="Remington K.A."/>
            <person name="Rieger T.T."/>
            <person name="Ritchie M.G."/>
            <person name="Robin C."/>
            <person name="Rogers Y.H."/>
            <person name="Rohde C."/>
            <person name="Rozas J."/>
            <person name="Rubenfield M.J."/>
            <person name="Ruiz A."/>
            <person name="Russo S."/>
            <person name="Salzberg S.L."/>
            <person name="Sanchez-Gracia A."/>
            <person name="Saranga D.J."/>
            <person name="Sato H."/>
            <person name="Schaeffer S.W."/>
            <person name="Schatz M.C."/>
            <person name="Schlenke T."/>
            <person name="Schwartz R."/>
            <person name="Segarra C."/>
            <person name="Singh R.S."/>
            <person name="Sirot L."/>
            <person name="Sirota M."/>
            <person name="Sisneros N.B."/>
            <person name="Smith C.D."/>
            <person name="Smith T.F."/>
            <person name="Spieth J."/>
            <person name="Stage D.E."/>
            <person name="Stark A."/>
            <person name="Stephan W."/>
            <person name="Strausberg R.L."/>
            <person name="Strempel S."/>
            <person name="Sturgill D."/>
            <person name="Sutton G."/>
            <person name="Sutton G.G."/>
            <person name="Tao W."/>
            <person name="Teichmann S."/>
            <person name="Tobari Y.N."/>
            <person name="Tomimura Y."/>
            <person name="Tsolas J.M."/>
            <person name="Valente V.L."/>
            <person name="Venter E."/>
            <person name="Venter J.C."/>
            <person name="Vicario S."/>
            <person name="Vieira F.G."/>
            <person name="Vilella A.J."/>
            <person name="Villasante A."/>
            <person name="Walenz B."/>
            <person name="Wang J."/>
            <person name="Wasserman M."/>
            <person name="Watts T."/>
            <person name="Wilson D."/>
            <person name="Wilson R.K."/>
            <person name="Wing R.A."/>
            <person name="Wolfner M.F."/>
            <person name="Wong A."/>
            <person name="Wong G.K."/>
            <person name="Wu C.I."/>
            <person name="Wu G."/>
            <person name="Yamamoto D."/>
            <person name="Yang H.P."/>
            <person name="Yang S.P."/>
            <person name="Yorke J.A."/>
            <person name="Yoshida K."/>
            <person name="Zdobnov E."/>
            <person name="Zhang P."/>
            <person name="Zhang Y."/>
            <person name="Zimin A.V."/>
            <person name="Baldwin J."/>
            <person name="Abdouelleil A."/>
            <person name="Abdulkadir J."/>
            <person name="Abebe A."/>
            <person name="Abera B."/>
            <person name="Abreu J."/>
            <person name="Acer S.C."/>
            <person name="Aftuck L."/>
            <person name="Alexander A."/>
            <person name="An P."/>
            <person name="Anderson E."/>
            <person name="Anderson S."/>
            <person name="Arachi H."/>
            <person name="Azer M."/>
            <person name="Bachantsang P."/>
            <person name="Barry A."/>
            <person name="Bayul T."/>
            <person name="Berlin A."/>
            <person name="Bessette D."/>
            <person name="Bloom T."/>
            <person name="Blye J."/>
            <person name="Boguslavskiy L."/>
            <person name="Bonnet C."/>
            <person name="Boukhgalter B."/>
            <person name="Bourzgui I."/>
            <person name="Brown A."/>
            <person name="Cahill P."/>
            <person name="Channer S."/>
            <person name="Cheshatsang Y."/>
            <person name="Chuda L."/>
            <person name="Citroen M."/>
            <person name="Collymore A."/>
            <person name="Cooke P."/>
            <person name="Costello M."/>
            <person name="D'Aco K."/>
            <person name="Daza R."/>
            <person name="De Haan G."/>
            <person name="DeGray S."/>
            <person name="DeMaso C."/>
            <person name="Dhargay N."/>
            <person name="Dooley K."/>
            <person name="Dooley E."/>
            <person name="Doricent M."/>
            <person name="Dorje P."/>
            <person name="Dorjee K."/>
            <person name="Dupes A."/>
            <person name="Elong R."/>
            <person name="Falk J."/>
            <person name="Farina A."/>
            <person name="Faro S."/>
            <person name="Ferguson D."/>
            <person name="Fisher S."/>
            <person name="Foley C.D."/>
            <person name="Franke A."/>
            <person name="Friedrich D."/>
            <person name="Gadbois L."/>
            <person name="Gearin G."/>
            <person name="Gearin C.R."/>
            <person name="Giannoukos G."/>
            <person name="Goode T."/>
            <person name="Graham J."/>
            <person name="Grandbois E."/>
            <person name="Grewal S."/>
            <person name="Gyaltsen K."/>
            <person name="Hafez N."/>
            <person name="Hagos B."/>
            <person name="Hall J."/>
            <person name="Henson C."/>
            <person name="Hollinger A."/>
            <person name="Honan T."/>
            <person name="Huard M.D."/>
            <person name="Hughes L."/>
            <person name="Hurhula B."/>
            <person name="Husby M.E."/>
            <person name="Kamat A."/>
            <person name="Kanga B."/>
            <person name="Kashin S."/>
            <person name="Khazanovich D."/>
            <person name="Kisner P."/>
            <person name="Lance K."/>
            <person name="Lara M."/>
            <person name="Lee W."/>
            <person name="Lennon N."/>
            <person name="Letendre F."/>
            <person name="LeVine R."/>
            <person name="Lipovsky A."/>
            <person name="Liu X."/>
            <person name="Liu J."/>
            <person name="Liu S."/>
            <person name="Lokyitsang T."/>
            <person name="Lokyitsang Y."/>
            <person name="Lubonja R."/>
            <person name="Lui A."/>
            <person name="MacDonald P."/>
            <person name="Magnisalis V."/>
            <person name="Maru K."/>
            <person name="Matthews C."/>
            <person name="McCusker W."/>
            <person name="McDonough S."/>
            <person name="Mehta T."/>
            <person name="Meldrim J."/>
            <person name="Meneus L."/>
            <person name="Mihai O."/>
            <person name="Mihalev A."/>
            <person name="Mihova T."/>
            <person name="Mittelman R."/>
            <person name="Mlenga V."/>
            <person name="Montmayeur A."/>
            <person name="Mulrain L."/>
            <person name="Navidi A."/>
            <person name="Naylor J."/>
            <person name="Negash T."/>
            <person name="Nguyen T."/>
            <person name="Nguyen N."/>
            <person name="Nicol R."/>
            <person name="Norbu C."/>
            <person name="Norbu N."/>
            <person name="Novod N."/>
            <person name="O'Neill B."/>
            <person name="Osman S."/>
            <person name="Markiewicz E."/>
            <person name="Oyono O.L."/>
            <person name="Patti C."/>
            <person name="Phunkhang P."/>
            <person name="Pierre F."/>
            <person name="Priest M."/>
            <person name="Raghuraman S."/>
            <person name="Rege F."/>
            <person name="Reyes R."/>
            <person name="Rise C."/>
            <person name="Rogov P."/>
            <person name="Ross K."/>
            <person name="Ryan E."/>
            <person name="Settipalli S."/>
            <person name="Shea T."/>
            <person name="Sherpa N."/>
            <person name="Shi L."/>
            <person name="Shih D."/>
            <person name="Sparrow T."/>
            <person name="Spaulding J."/>
            <person name="Stalker J."/>
            <person name="Stange-Thomann N."/>
            <person name="Stavropoulos S."/>
            <person name="Stone C."/>
            <person name="Strader C."/>
            <person name="Tesfaye S."/>
            <person name="Thomson T."/>
            <person name="Thoulutsang Y."/>
            <person name="Thoulutsang D."/>
            <person name="Topham K."/>
            <person name="Topping I."/>
            <person name="Tsamla T."/>
            <person name="Vassiliev H."/>
            <person name="Vo A."/>
            <person name="Wangchuk T."/>
            <person name="Wangdi T."/>
            <person name="Weiand M."/>
            <person name="Wilkinson J."/>
            <person name="Wilson A."/>
            <person name="Yadav S."/>
            <person name="Young G."/>
            <person name="Yu Q."/>
            <person name="Zembek L."/>
            <person name="Zhong D."/>
            <person name="Zimmer A."/>
            <person name="Zwirko Z."/>
            <person name="Jaffe D.B."/>
            <person name="Alvarez P."/>
            <person name="Brockman W."/>
            <person name="Butler J."/>
            <person name="Chin C."/>
            <person name="Gnerre S."/>
            <person name="Grabherr M."/>
            <person name="Kleber M."/>
            <person name="Mauceli E."/>
            <person name="MacCallum I."/>
        </authorList>
    </citation>
    <scope>NUCLEOTIDE SEQUENCE [LARGE SCALE GENOMIC DNA]</scope>
    <source>
        <strain evidence="2">Tucson 14030-0811.24</strain>
    </source>
</reference>
<evidence type="ECO:0000313" key="1">
    <source>
        <dbReference type="EMBL" id="EDW75122.2"/>
    </source>
</evidence>
<gene>
    <name evidence="1" type="primary">Dwil\GK19867</name>
    <name evidence="1" type="ORF">Dwil_GK19867</name>
</gene>
<dbReference type="AlphaFoldDB" id="B4MSN3"/>
<dbReference type="Proteomes" id="UP000007798">
    <property type="component" value="Unassembled WGS sequence"/>
</dbReference>
<dbReference type="InParanoid" id="B4MSN3"/>
<proteinExistence type="predicted"/>
<evidence type="ECO:0000313" key="2">
    <source>
        <dbReference type="Proteomes" id="UP000007798"/>
    </source>
</evidence>
<organism evidence="1 2">
    <name type="scientific">Drosophila willistoni</name>
    <name type="common">Fruit fly</name>
    <dbReference type="NCBI Taxonomy" id="7260"/>
    <lineage>
        <taxon>Eukaryota</taxon>
        <taxon>Metazoa</taxon>
        <taxon>Ecdysozoa</taxon>
        <taxon>Arthropoda</taxon>
        <taxon>Hexapoda</taxon>
        <taxon>Insecta</taxon>
        <taxon>Pterygota</taxon>
        <taxon>Neoptera</taxon>
        <taxon>Endopterygota</taxon>
        <taxon>Diptera</taxon>
        <taxon>Brachycera</taxon>
        <taxon>Muscomorpha</taxon>
        <taxon>Ephydroidea</taxon>
        <taxon>Drosophilidae</taxon>
        <taxon>Drosophila</taxon>
        <taxon>Sophophora</taxon>
    </lineage>
</organism>
<protein>
    <submittedName>
        <fullName evidence="1">Uncharacterized protein</fullName>
    </submittedName>
</protein>